<feature type="transmembrane region" description="Helical" evidence="5">
    <location>
        <begin position="163"/>
        <end position="183"/>
    </location>
</feature>
<evidence type="ECO:0000256" key="1">
    <source>
        <dbReference type="ARBA" id="ARBA00004370"/>
    </source>
</evidence>
<dbReference type="SUPFAM" id="SSF161084">
    <property type="entry name" value="MAPEG domain-like"/>
    <property type="match status" value="1"/>
</dbReference>
<dbReference type="AlphaFoldDB" id="A0AAE6ENE0"/>
<sequence length="186" mass="19887">MPKRDADVELKQEQRRIYRGSAAAFVTCGVVLGASHVFLPRFIQFPGDDLQSKLTFWASANLFIVIWIMIGIGMVSRGRRHSAQDIRGSAYSTPSPKIAVPVAFLQNTLEQAIVTMFTQLALLLVLGTIAMPLITGSVVLFALGRVTFLAGYPKGAGARSFGMAVTALPSLAAFLSAAGVVIARAF</sequence>
<name>A0AAE6ENE0_AGRTU</name>
<keyword evidence="4 5" id="KW-0472">Membrane</keyword>
<evidence type="ECO:0000256" key="3">
    <source>
        <dbReference type="ARBA" id="ARBA00022989"/>
    </source>
</evidence>
<protein>
    <submittedName>
        <fullName evidence="6">MAPEG family protein</fullName>
    </submittedName>
</protein>
<dbReference type="PANTHER" id="PTHR31004">
    <property type="entry name" value="TRANSMEMBRANE PROTEIN 79"/>
    <property type="match status" value="1"/>
</dbReference>
<dbReference type="GO" id="GO:0005765">
    <property type="term" value="C:lysosomal membrane"/>
    <property type="evidence" value="ECO:0007669"/>
    <property type="project" value="TreeGrafter"/>
</dbReference>
<dbReference type="Gene3D" id="1.20.120.550">
    <property type="entry name" value="Membrane associated eicosanoid/glutathione metabolism-like domain"/>
    <property type="match status" value="1"/>
</dbReference>
<organism evidence="6 7">
    <name type="scientific">Agrobacterium tumefaciens</name>
    <dbReference type="NCBI Taxonomy" id="358"/>
    <lineage>
        <taxon>Bacteria</taxon>
        <taxon>Pseudomonadati</taxon>
        <taxon>Pseudomonadota</taxon>
        <taxon>Alphaproteobacteria</taxon>
        <taxon>Hyphomicrobiales</taxon>
        <taxon>Rhizobiaceae</taxon>
        <taxon>Rhizobium/Agrobacterium group</taxon>
        <taxon>Agrobacterium</taxon>
        <taxon>Agrobacterium tumefaciens complex</taxon>
    </lineage>
</organism>
<reference evidence="6 7" key="1">
    <citation type="submission" date="2019-04" db="EMBL/GenBank/DDBJ databases">
        <title>Complete genome sequence of Agrobacterium tumefaciens CFBP6624.</title>
        <authorList>
            <person name="Haryono M."/>
            <person name="Lin Y.-C."/>
            <person name="Lai E.-M."/>
            <person name="Kuo C.-H."/>
        </authorList>
    </citation>
    <scope>NUCLEOTIDE SEQUENCE [LARGE SCALE GENOMIC DNA]</scope>
    <source>
        <strain evidence="6 7">CFBP6624</strain>
        <plasmid evidence="7">patcfbp6624</plasmid>
    </source>
</reference>
<feature type="transmembrane region" description="Helical" evidence="5">
    <location>
        <begin position="55"/>
        <end position="75"/>
    </location>
</feature>
<geneLocation type="plasmid" evidence="7">
    <name>patcfbp6624</name>
</geneLocation>
<dbReference type="InterPro" id="IPR023352">
    <property type="entry name" value="MAPEG-like_dom_sf"/>
</dbReference>
<keyword evidence="3 5" id="KW-1133">Transmembrane helix</keyword>
<dbReference type="InterPro" id="IPR001129">
    <property type="entry name" value="Membr-assoc_MAPEG"/>
</dbReference>
<dbReference type="Proteomes" id="UP000298646">
    <property type="component" value="Plasmid pAtCFBP6624"/>
</dbReference>
<evidence type="ECO:0000313" key="6">
    <source>
        <dbReference type="EMBL" id="QCM03782.1"/>
    </source>
</evidence>
<evidence type="ECO:0000256" key="4">
    <source>
        <dbReference type="ARBA" id="ARBA00023136"/>
    </source>
</evidence>
<feature type="transmembrane region" description="Helical" evidence="5">
    <location>
        <begin position="120"/>
        <end position="143"/>
    </location>
</feature>
<gene>
    <name evidence="6" type="ORF">CFBP6624_26815</name>
</gene>
<dbReference type="EMBL" id="CP039909">
    <property type="protein sequence ID" value="QCM03782.1"/>
    <property type="molecule type" value="Genomic_DNA"/>
</dbReference>
<dbReference type="Pfam" id="PF01124">
    <property type="entry name" value="MAPEG"/>
    <property type="match status" value="1"/>
</dbReference>
<dbReference type="PANTHER" id="PTHR31004:SF1">
    <property type="entry name" value="TRANSMEMBRANE PROTEIN 79"/>
    <property type="match status" value="1"/>
</dbReference>
<comment type="subcellular location">
    <subcellularLocation>
        <location evidence="1">Membrane</location>
    </subcellularLocation>
</comment>
<feature type="transmembrane region" description="Helical" evidence="5">
    <location>
        <begin position="21"/>
        <end position="43"/>
    </location>
</feature>
<evidence type="ECO:0000256" key="5">
    <source>
        <dbReference type="SAM" id="Phobius"/>
    </source>
</evidence>
<proteinExistence type="predicted"/>
<keyword evidence="2 5" id="KW-0812">Transmembrane</keyword>
<dbReference type="RefSeq" id="WP_052821118.1">
    <property type="nucleotide sequence ID" value="NZ_CP039909.1"/>
</dbReference>
<keyword evidence="6" id="KW-0614">Plasmid</keyword>
<evidence type="ECO:0000313" key="7">
    <source>
        <dbReference type="Proteomes" id="UP000298646"/>
    </source>
</evidence>
<accession>A0AAE6ENE0</accession>
<evidence type="ECO:0000256" key="2">
    <source>
        <dbReference type="ARBA" id="ARBA00022692"/>
    </source>
</evidence>
<dbReference type="GO" id="GO:0045055">
    <property type="term" value="P:regulated exocytosis"/>
    <property type="evidence" value="ECO:0007669"/>
    <property type="project" value="TreeGrafter"/>
</dbReference>